<dbReference type="Pfam" id="PF13302">
    <property type="entry name" value="Acetyltransf_3"/>
    <property type="match status" value="1"/>
</dbReference>
<proteinExistence type="predicted"/>
<organism evidence="2 3">
    <name type="scientific">Streptomyces fagopyri</name>
    <dbReference type="NCBI Taxonomy" id="2662397"/>
    <lineage>
        <taxon>Bacteria</taxon>
        <taxon>Bacillati</taxon>
        <taxon>Actinomycetota</taxon>
        <taxon>Actinomycetes</taxon>
        <taxon>Kitasatosporales</taxon>
        <taxon>Streptomycetaceae</taxon>
        <taxon>Streptomyces</taxon>
    </lineage>
</organism>
<evidence type="ECO:0000313" key="3">
    <source>
        <dbReference type="Proteomes" id="UP000326179"/>
    </source>
</evidence>
<reference evidence="2 3" key="1">
    <citation type="submission" date="2019-10" db="EMBL/GenBank/DDBJ databases">
        <title>A novel species.</title>
        <authorList>
            <person name="Gao J."/>
        </authorList>
    </citation>
    <scope>NUCLEOTIDE SEQUENCE [LARGE SCALE GENOMIC DNA]</scope>
    <source>
        <strain evidence="2 3">QMT-28</strain>
    </source>
</reference>
<accession>A0A5Q0L655</accession>
<name>A0A5Q0L655_9ACTN</name>
<dbReference type="RefSeq" id="WP_153286575.1">
    <property type="nucleotide sequence ID" value="NZ_CP045643.1"/>
</dbReference>
<dbReference type="PANTHER" id="PTHR43441">
    <property type="entry name" value="RIBOSOMAL-PROTEIN-SERINE ACETYLTRANSFERASE"/>
    <property type="match status" value="1"/>
</dbReference>
<dbReference type="Gene3D" id="3.40.630.30">
    <property type="match status" value="1"/>
</dbReference>
<gene>
    <name evidence="2" type="ORF">GFH48_02085</name>
</gene>
<dbReference type="KEGG" id="sfy:GFH48_02085"/>
<dbReference type="Proteomes" id="UP000326179">
    <property type="component" value="Chromosome"/>
</dbReference>
<sequence>MPHHDHVRLRPVSEKDLDLFERLHEDRAELGDLGFFGYRNPGQLRRQWAEHGFLTAQGGRLTIAGDDDRFVGEVQWHEVLQGPASPCWNIGISLLTAERGKGYGKRAQRQLVEYLFAHTKVNRIEACTEVSNIAEQHALEWAGFTREGVLRGACFRAGTWHDMVIYSVLRAEVVAKT</sequence>
<dbReference type="GO" id="GO:1990189">
    <property type="term" value="F:protein N-terminal-serine acetyltransferase activity"/>
    <property type="evidence" value="ECO:0007669"/>
    <property type="project" value="TreeGrafter"/>
</dbReference>
<feature type="domain" description="N-acetyltransferase" evidence="1">
    <location>
        <begin position="7"/>
        <end position="171"/>
    </location>
</feature>
<dbReference type="InterPro" id="IPR051908">
    <property type="entry name" value="Ribosomal_N-acetyltransferase"/>
</dbReference>
<evidence type="ECO:0000259" key="1">
    <source>
        <dbReference type="PROSITE" id="PS51186"/>
    </source>
</evidence>
<evidence type="ECO:0000313" key="2">
    <source>
        <dbReference type="EMBL" id="QFZ72206.1"/>
    </source>
</evidence>
<dbReference type="EMBL" id="CP045643">
    <property type="protein sequence ID" value="QFZ72206.1"/>
    <property type="molecule type" value="Genomic_DNA"/>
</dbReference>
<dbReference type="GO" id="GO:0008999">
    <property type="term" value="F:protein-N-terminal-alanine acetyltransferase activity"/>
    <property type="evidence" value="ECO:0007669"/>
    <property type="project" value="TreeGrafter"/>
</dbReference>
<keyword evidence="2" id="KW-0808">Transferase</keyword>
<dbReference type="PROSITE" id="PS51186">
    <property type="entry name" value="GNAT"/>
    <property type="match status" value="1"/>
</dbReference>
<dbReference type="PANTHER" id="PTHR43441:SF2">
    <property type="entry name" value="FAMILY ACETYLTRANSFERASE, PUTATIVE (AFU_ORTHOLOGUE AFUA_7G00850)-RELATED"/>
    <property type="match status" value="1"/>
</dbReference>
<protein>
    <submittedName>
        <fullName evidence="2">GNAT family N-acetyltransferase</fullName>
    </submittedName>
</protein>
<dbReference type="SUPFAM" id="SSF55729">
    <property type="entry name" value="Acyl-CoA N-acyltransferases (Nat)"/>
    <property type="match status" value="1"/>
</dbReference>
<dbReference type="GO" id="GO:0005737">
    <property type="term" value="C:cytoplasm"/>
    <property type="evidence" value="ECO:0007669"/>
    <property type="project" value="TreeGrafter"/>
</dbReference>
<dbReference type="InterPro" id="IPR016181">
    <property type="entry name" value="Acyl_CoA_acyltransferase"/>
</dbReference>
<keyword evidence="3" id="KW-1185">Reference proteome</keyword>
<dbReference type="AlphaFoldDB" id="A0A5Q0L655"/>
<dbReference type="InterPro" id="IPR000182">
    <property type="entry name" value="GNAT_dom"/>
</dbReference>